<dbReference type="PANTHER" id="PTHR21092">
    <property type="entry name" value="NICASTRIN"/>
    <property type="match status" value="1"/>
</dbReference>
<keyword evidence="4 10" id="KW-0812">Transmembrane</keyword>
<protein>
    <recommendedName>
        <fullName evidence="3">Nicastrin</fullName>
    </recommendedName>
</protein>
<keyword evidence="6" id="KW-0914">Notch signaling pathway</keyword>
<evidence type="ECO:0000313" key="13">
    <source>
        <dbReference type="Proteomes" id="UP001233999"/>
    </source>
</evidence>
<evidence type="ECO:0000256" key="4">
    <source>
        <dbReference type="ARBA" id="ARBA00022692"/>
    </source>
</evidence>
<evidence type="ECO:0000313" key="12">
    <source>
        <dbReference type="EMBL" id="KAJ9582233.1"/>
    </source>
</evidence>
<dbReference type="GO" id="GO:0005886">
    <property type="term" value="C:plasma membrane"/>
    <property type="evidence" value="ECO:0007669"/>
    <property type="project" value="UniProtKB-ARBA"/>
</dbReference>
<evidence type="ECO:0000256" key="8">
    <source>
        <dbReference type="ARBA" id="ARBA00023136"/>
    </source>
</evidence>
<proteinExistence type="inferred from homology"/>
<dbReference type="Proteomes" id="UP001233999">
    <property type="component" value="Unassembled WGS sequence"/>
</dbReference>
<dbReference type="Pfam" id="PF18266">
    <property type="entry name" value="Ncstrn_small"/>
    <property type="match status" value="1"/>
</dbReference>
<dbReference type="SUPFAM" id="SSF53187">
    <property type="entry name" value="Zn-dependent exopeptidases"/>
    <property type="match status" value="1"/>
</dbReference>
<evidence type="ECO:0000256" key="9">
    <source>
        <dbReference type="ARBA" id="ARBA00023180"/>
    </source>
</evidence>
<feature type="transmembrane region" description="Helical" evidence="10">
    <location>
        <begin position="665"/>
        <end position="685"/>
    </location>
</feature>
<keyword evidence="9" id="KW-0325">Glycoprotein</keyword>
<dbReference type="InterPro" id="IPR041084">
    <property type="entry name" value="Ncstrn_small"/>
</dbReference>
<evidence type="ECO:0000256" key="1">
    <source>
        <dbReference type="ARBA" id="ARBA00004479"/>
    </source>
</evidence>
<comment type="caution">
    <text evidence="12">The sequence shown here is derived from an EMBL/GenBank/DDBJ whole genome shotgun (WGS) entry which is preliminary data.</text>
</comment>
<keyword evidence="5" id="KW-0732">Signal</keyword>
<evidence type="ECO:0000256" key="10">
    <source>
        <dbReference type="SAM" id="Phobius"/>
    </source>
</evidence>
<reference evidence="12" key="1">
    <citation type="journal article" date="2023" name="IScience">
        <title>Live-bearing cockroach genome reveals convergent evolutionary mechanisms linked to viviparity in insects and beyond.</title>
        <authorList>
            <person name="Fouks B."/>
            <person name="Harrison M.C."/>
            <person name="Mikhailova A.A."/>
            <person name="Marchal E."/>
            <person name="English S."/>
            <person name="Carruthers M."/>
            <person name="Jennings E.C."/>
            <person name="Chiamaka E.L."/>
            <person name="Frigard R.A."/>
            <person name="Pippel M."/>
            <person name="Attardo G.M."/>
            <person name="Benoit J.B."/>
            <person name="Bornberg-Bauer E."/>
            <person name="Tobe S.S."/>
        </authorList>
    </citation>
    <scope>NUCLEOTIDE SEQUENCE</scope>
    <source>
        <strain evidence="12">Stay&amp;Tobe</strain>
    </source>
</reference>
<keyword evidence="8 10" id="KW-0472">Membrane</keyword>
<keyword evidence="7 10" id="KW-1133">Transmembrane helix</keyword>
<comment type="similarity">
    <text evidence="2">Belongs to the nicastrin family.</text>
</comment>
<dbReference type="GO" id="GO:0016485">
    <property type="term" value="P:protein processing"/>
    <property type="evidence" value="ECO:0007669"/>
    <property type="project" value="InterPro"/>
</dbReference>
<reference evidence="12" key="2">
    <citation type="submission" date="2023-05" db="EMBL/GenBank/DDBJ databases">
        <authorList>
            <person name="Fouks B."/>
        </authorList>
    </citation>
    <scope>NUCLEOTIDE SEQUENCE</scope>
    <source>
        <strain evidence="12">Stay&amp;Tobe</strain>
        <tissue evidence="12">Testes</tissue>
    </source>
</reference>
<comment type="subcellular location">
    <subcellularLocation>
        <location evidence="1">Membrane</location>
        <topology evidence="1">Single-pass type I membrane protein</topology>
    </subcellularLocation>
</comment>
<sequence length="702" mass="79116">MLLHNVSASLLFLTVIFASIYNVSLQRIRDKMYEPIEGASACFRRLNGTHQFGCSSHRSGNVGVLQFVDDDMDLNWLVENATVSPYMAVLPPKMFTKDVLLKLKTSGKVNGVVLINNGTETRPEHFSHEDKCPNRYSGLSLVHEQTCNISDPWNVHGTGISLIDWGFPIFHVKDEDNISKLYQCYKTHNAHDRDAQVERSLCALEMNSFMLAAVDSKTCIRRSSATTILNRVRYCDPLGDRNIWSTLYPRYKAEEKNKTVIVVAARMDGTSMFDGIVPGAISPISGIVTLLMTARILAKLAEPLDEQHGDDNVMFVLLNGESYDYIGSSRLVWDMTHGVFPISPNSDIKVKQPPFYLHNIKLFVELGQISTLGNVSSSETDFYLHQYEPSSNRVNSQNVISSFKNKMNNVSQNIGLKFKDAKKKNSFPPSSLQSVLAKSPDIEGVVLTDHESHYLNTYYHSIMDDSSNLKYVYQNGSTPSEDSIQTVIAKLSRSLAMTLYYMISNENKDPPELEAKMVDELLHCYLDTMDCPVFRAISYKQKLDDKPASLYVGVNVWLSPITTLTGHALALLVNQTDSNKTEETCYSDVSNRVFSYIWMHNIIDDVNSTGACIKTTMNFSSAISPAFFEEQDYDWSSGNYSTWTESIWREFSVRMFLKPSKFHENLTFALGVVVLALSFLIVYFANSKSHILFGNTFVENSC</sequence>
<dbReference type="Pfam" id="PF05450">
    <property type="entry name" value="Nicastrin"/>
    <property type="match status" value="1"/>
</dbReference>
<dbReference type="Gene3D" id="3.40.630.10">
    <property type="entry name" value="Zn peptidases"/>
    <property type="match status" value="1"/>
</dbReference>
<evidence type="ECO:0000256" key="2">
    <source>
        <dbReference type="ARBA" id="ARBA00007717"/>
    </source>
</evidence>
<evidence type="ECO:0000256" key="6">
    <source>
        <dbReference type="ARBA" id="ARBA00022976"/>
    </source>
</evidence>
<dbReference type="PANTHER" id="PTHR21092:SF0">
    <property type="entry name" value="NICASTRIN"/>
    <property type="match status" value="1"/>
</dbReference>
<name>A0AAD7ZLS5_DIPPU</name>
<accession>A0AAD7ZLS5</accession>
<evidence type="ECO:0000256" key="7">
    <source>
        <dbReference type="ARBA" id="ARBA00022989"/>
    </source>
</evidence>
<feature type="transmembrane region" description="Helical" evidence="10">
    <location>
        <begin position="6"/>
        <end position="23"/>
    </location>
</feature>
<organism evidence="12 13">
    <name type="scientific">Diploptera punctata</name>
    <name type="common">Pacific beetle cockroach</name>
    <dbReference type="NCBI Taxonomy" id="6984"/>
    <lineage>
        <taxon>Eukaryota</taxon>
        <taxon>Metazoa</taxon>
        <taxon>Ecdysozoa</taxon>
        <taxon>Arthropoda</taxon>
        <taxon>Hexapoda</taxon>
        <taxon>Insecta</taxon>
        <taxon>Pterygota</taxon>
        <taxon>Neoptera</taxon>
        <taxon>Polyneoptera</taxon>
        <taxon>Dictyoptera</taxon>
        <taxon>Blattodea</taxon>
        <taxon>Blaberoidea</taxon>
        <taxon>Blaberidae</taxon>
        <taxon>Diplopterinae</taxon>
        <taxon>Diploptera</taxon>
    </lineage>
</organism>
<dbReference type="InterPro" id="IPR008710">
    <property type="entry name" value="Nicastrin"/>
</dbReference>
<evidence type="ECO:0000259" key="11">
    <source>
        <dbReference type="Pfam" id="PF18266"/>
    </source>
</evidence>
<keyword evidence="13" id="KW-1185">Reference proteome</keyword>
<dbReference type="GO" id="GO:0007220">
    <property type="term" value="P:Notch receptor processing"/>
    <property type="evidence" value="ECO:0007669"/>
    <property type="project" value="TreeGrafter"/>
</dbReference>
<dbReference type="AlphaFoldDB" id="A0AAD7ZLS5"/>
<gene>
    <name evidence="12" type="ORF">L9F63_003362</name>
</gene>
<dbReference type="EMBL" id="JASPKZ010007815">
    <property type="protein sequence ID" value="KAJ9582233.1"/>
    <property type="molecule type" value="Genomic_DNA"/>
</dbReference>
<feature type="domain" description="Nicastrin small lobe" evidence="11">
    <location>
        <begin position="41"/>
        <end position="212"/>
    </location>
</feature>
<evidence type="ECO:0000256" key="3">
    <source>
        <dbReference type="ARBA" id="ARBA00015303"/>
    </source>
</evidence>
<evidence type="ECO:0000256" key="5">
    <source>
        <dbReference type="ARBA" id="ARBA00022729"/>
    </source>
</evidence>
<dbReference type="GO" id="GO:0007219">
    <property type="term" value="P:Notch signaling pathway"/>
    <property type="evidence" value="ECO:0007669"/>
    <property type="project" value="UniProtKB-KW"/>
</dbReference>